<organism evidence="1 2">
    <name type="scientific">Chaetomium tenue</name>
    <dbReference type="NCBI Taxonomy" id="1854479"/>
    <lineage>
        <taxon>Eukaryota</taxon>
        <taxon>Fungi</taxon>
        <taxon>Dikarya</taxon>
        <taxon>Ascomycota</taxon>
        <taxon>Pezizomycotina</taxon>
        <taxon>Sordariomycetes</taxon>
        <taxon>Sordariomycetidae</taxon>
        <taxon>Sordariales</taxon>
        <taxon>Chaetomiaceae</taxon>
        <taxon>Chaetomium</taxon>
    </lineage>
</organism>
<proteinExistence type="predicted"/>
<reference evidence="1 2" key="1">
    <citation type="journal article" date="2021" name="Nat. Commun.">
        <title>Genetic determinants of endophytism in the Arabidopsis root mycobiome.</title>
        <authorList>
            <person name="Mesny F."/>
            <person name="Miyauchi S."/>
            <person name="Thiergart T."/>
            <person name="Pickel B."/>
            <person name="Atanasova L."/>
            <person name="Karlsson M."/>
            <person name="Huettel B."/>
            <person name="Barry K.W."/>
            <person name="Haridas S."/>
            <person name="Chen C."/>
            <person name="Bauer D."/>
            <person name="Andreopoulos W."/>
            <person name="Pangilinan J."/>
            <person name="LaButti K."/>
            <person name="Riley R."/>
            <person name="Lipzen A."/>
            <person name="Clum A."/>
            <person name="Drula E."/>
            <person name="Henrissat B."/>
            <person name="Kohler A."/>
            <person name="Grigoriev I.V."/>
            <person name="Martin F.M."/>
            <person name="Hacquard S."/>
        </authorList>
    </citation>
    <scope>NUCLEOTIDE SEQUENCE [LARGE SCALE GENOMIC DNA]</scope>
    <source>
        <strain evidence="1 2">MPI-SDFR-AT-0079</strain>
    </source>
</reference>
<name>A0ACB7PJB9_9PEZI</name>
<evidence type="ECO:0000313" key="1">
    <source>
        <dbReference type="EMBL" id="KAH6641620.1"/>
    </source>
</evidence>
<sequence>MREPPSDQSEREQRCCISSDAEGRIWTSFPPLSHPLSIRPVPESFYHLEQFDSENTGTAIARVGRAISPVPPSQKAENAIWHEWVGQPSSPVSSHVAIEGSRTSLEHKVSPGVSEAQRSEQEPQEPQEPPTFLPPLGGFMVGDPGYSSASLGEEIWPISTSDPTQESSAEAGVDIQDQGSVATCEEGELNPESLSDDNSSSQFALASPQTCTAAGEITPDEAWKTFVFGDENSDEISRAAFEEAKHDVARTLQPSDTPVPSSSSLKSSNIATVGTTYIQQDCQMSDSNSRDACSPDRASSSQKATYDPSLAETGPDVPLSNSGNSSQPPSVEVNAGSSSPSQIATIINTSGTNELESPEQADISDSQSPAAAPSMAASMATSMAVVPAESEVAPSEISNMAEQFRFSQPKLFVGSRSNLPHIAGHGVGPINPTKRRRGRPKKRANDGRADIRALPNYSSDPIEDFEEERRVRKEGRVPESLFHALELT</sequence>
<dbReference type="Proteomes" id="UP000724584">
    <property type="component" value="Unassembled WGS sequence"/>
</dbReference>
<protein>
    <submittedName>
        <fullName evidence="1">Uncharacterized protein</fullName>
    </submittedName>
</protein>
<comment type="caution">
    <text evidence="1">The sequence shown here is derived from an EMBL/GenBank/DDBJ whole genome shotgun (WGS) entry which is preliminary data.</text>
</comment>
<evidence type="ECO:0000313" key="2">
    <source>
        <dbReference type="Proteomes" id="UP000724584"/>
    </source>
</evidence>
<accession>A0ACB7PJB9</accession>
<keyword evidence="2" id="KW-1185">Reference proteome</keyword>
<gene>
    <name evidence="1" type="ORF">F5144DRAFT_590846</name>
</gene>
<dbReference type="EMBL" id="JAGIZQ010000002">
    <property type="protein sequence ID" value="KAH6641620.1"/>
    <property type="molecule type" value="Genomic_DNA"/>
</dbReference>